<evidence type="ECO:0000256" key="6">
    <source>
        <dbReference type="ARBA" id="ARBA00022989"/>
    </source>
</evidence>
<evidence type="ECO:0000313" key="10">
    <source>
        <dbReference type="Proteomes" id="UP001596143"/>
    </source>
</evidence>
<keyword evidence="4" id="KW-0309">Germination</keyword>
<feature type="transmembrane region" description="Helical" evidence="8">
    <location>
        <begin position="7"/>
        <end position="28"/>
    </location>
</feature>
<dbReference type="InterPro" id="IPR004761">
    <property type="entry name" value="Spore_GerAB"/>
</dbReference>
<evidence type="ECO:0000256" key="5">
    <source>
        <dbReference type="ARBA" id="ARBA00022692"/>
    </source>
</evidence>
<evidence type="ECO:0000256" key="3">
    <source>
        <dbReference type="ARBA" id="ARBA00022448"/>
    </source>
</evidence>
<gene>
    <name evidence="9" type="ORF">ACFPTR_03150</name>
</gene>
<evidence type="ECO:0000256" key="8">
    <source>
        <dbReference type="SAM" id="Phobius"/>
    </source>
</evidence>
<feature type="transmembrane region" description="Helical" evidence="8">
    <location>
        <begin position="76"/>
        <end position="106"/>
    </location>
</feature>
<name>A0ABW0U337_9BACI</name>
<dbReference type="NCBIfam" id="TIGR00912">
    <property type="entry name" value="2A0309"/>
    <property type="match status" value="1"/>
</dbReference>
<comment type="caution">
    <text evidence="9">The sequence shown here is derived from an EMBL/GenBank/DDBJ whole genome shotgun (WGS) entry which is preliminary data.</text>
</comment>
<feature type="transmembrane region" description="Helical" evidence="8">
    <location>
        <begin position="263"/>
        <end position="284"/>
    </location>
</feature>
<sequence>MLTKWETLFVLVMTLPIMGHVVILPLLLDIAGRDAWLSIIIALPIGFVLAYFIFHIRKKFPEKNFNEWLTLLLGKWVAKIVVVILIIYFLFLTVVSYSSLINLIYIGFLSDTPRWALALWFLIFFVYAALKGVKRIALTAGILTFIGMVTGHTVTLMDAVKKEWGYLLPVLEFGWTPVILGTLLLTNIWIELFLLLIIPIKHTETKKYFWYWGAGVFLNALMMFSTTSGAITIFGLGQAENFLYPAFSITRIINLEFIDRFDIYSLILMVIGAYVRCSLYLRLSYDLSTQSYHAQWFKKLIFSFFTLSVFVATIYIGNDFFRYEGLVKIYGYSFLLLPILFLLLIRARKVVP</sequence>
<feature type="transmembrane region" description="Helical" evidence="8">
    <location>
        <begin position="296"/>
        <end position="317"/>
    </location>
</feature>
<evidence type="ECO:0000256" key="4">
    <source>
        <dbReference type="ARBA" id="ARBA00022544"/>
    </source>
</evidence>
<feature type="transmembrane region" description="Helical" evidence="8">
    <location>
        <begin position="137"/>
        <end position="155"/>
    </location>
</feature>
<evidence type="ECO:0000313" key="9">
    <source>
        <dbReference type="EMBL" id="MFC5627892.1"/>
    </source>
</evidence>
<feature type="transmembrane region" description="Helical" evidence="8">
    <location>
        <begin position="329"/>
        <end position="347"/>
    </location>
</feature>
<dbReference type="RefSeq" id="WP_270896211.1">
    <property type="nucleotide sequence ID" value="NZ_JBHSPF010000015.1"/>
</dbReference>
<organism evidence="9 10">
    <name type="scientific">Aliibacillus thermotolerans</name>
    <dbReference type="NCBI Taxonomy" id="1834418"/>
    <lineage>
        <taxon>Bacteria</taxon>
        <taxon>Bacillati</taxon>
        <taxon>Bacillota</taxon>
        <taxon>Bacilli</taxon>
        <taxon>Bacillales</taxon>
        <taxon>Bacillaceae</taxon>
        <taxon>Aliibacillus</taxon>
    </lineage>
</organism>
<accession>A0ABW0U337</accession>
<proteinExistence type="inferred from homology"/>
<comment type="similarity">
    <text evidence="2">Belongs to the amino acid-polyamine-organocation (APC) superfamily. Spore germination protein (SGP) (TC 2.A.3.9) family.</text>
</comment>
<protein>
    <submittedName>
        <fullName evidence="9">Endospore germination permease</fullName>
    </submittedName>
</protein>
<keyword evidence="10" id="KW-1185">Reference proteome</keyword>
<keyword evidence="6 8" id="KW-1133">Transmembrane helix</keyword>
<feature type="transmembrane region" description="Helical" evidence="8">
    <location>
        <begin position="34"/>
        <end position="56"/>
    </location>
</feature>
<feature type="transmembrane region" description="Helical" evidence="8">
    <location>
        <begin position="112"/>
        <end position="130"/>
    </location>
</feature>
<dbReference type="Pfam" id="PF03845">
    <property type="entry name" value="Spore_permease"/>
    <property type="match status" value="1"/>
</dbReference>
<evidence type="ECO:0000256" key="7">
    <source>
        <dbReference type="ARBA" id="ARBA00023136"/>
    </source>
</evidence>
<dbReference type="Proteomes" id="UP001596143">
    <property type="component" value="Unassembled WGS sequence"/>
</dbReference>
<keyword evidence="3" id="KW-0813">Transport</keyword>
<dbReference type="PANTHER" id="PTHR34975">
    <property type="entry name" value="SPORE GERMINATION PROTEIN A2"/>
    <property type="match status" value="1"/>
</dbReference>
<evidence type="ECO:0000256" key="1">
    <source>
        <dbReference type="ARBA" id="ARBA00004141"/>
    </source>
</evidence>
<reference evidence="10" key="1">
    <citation type="journal article" date="2019" name="Int. J. Syst. Evol. Microbiol.">
        <title>The Global Catalogue of Microorganisms (GCM) 10K type strain sequencing project: providing services to taxonomists for standard genome sequencing and annotation.</title>
        <authorList>
            <consortium name="The Broad Institute Genomics Platform"/>
            <consortium name="The Broad Institute Genome Sequencing Center for Infectious Disease"/>
            <person name="Wu L."/>
            <person name="Ma J."/>
        </authorList>
    </citation>
    <scope>NUCLEOTIDE SEQUENCE [LARGE SCALE GENOMIC DNA]</scope>
    <source>
        <strain evidence="10">CGMCC 1.15790</strain>
    </source>
</reference>
<dbReference type="EMBL" id="JBHSPF010000015">
    <property type="protein sequence ID" value="MFC5627892.1"/>
    <property type="molecule type" value="Genomic_DNA"/>
</dbReference>
<keyword evidence="7 8" id="KW-0472">Membrane</keyword>
<keyword evidence="5 8" id="KW-0812">Transmembrane</keyword>
<evidence type="ECO:0000256" key="2">
    <source>
        <dbReference type="ARBA" id="ARBA00007998"/>
    </source>
</evidence>
<comment type="subcellular location">
    <subcellularLocation>
        <location evidence="1">Membrane</location>
        <topology evidence="1">Multi-pass membrane protein</topology>
    </subcellularLocation>
</comment>
<feature type="transmembrane region" description="Helical" evidence="8">
    <location>
        <begin position="209"/>
        <end position="236"/>
    </location>
</feature>
<dbReference type="PANTHER" id="PTHR34975:SF2">
    <property type="entry name" value="SPORE GERMINATION PROTEIN A2"/>
    <property type="match status" value="1"/>
</dbReference>
<feature type="transmembrane region" description="Helical" evidence="8">
    <location>
        <begin position="175"/>
        <end position="197"/>
    </location>
</feature>